<keyword evidence="6 8" id="KW-1133">Transmembrane helix</keyword>
<dbReference type="AlphaFoldDB" id="A0A3N2DK91"/>
<dbReference type="GO" id="GO:0005886">
    <property type="term" value="C:plasma membrane"/>
    <property type="evidence" value="ECO:0007669"/>
    <property type="project" value="UniProtKB-SubCell"/>
</dbReference>
<keyword evidence="3 8" id="KW-0813">Transport</keyword>
<comment type="subcellular location">
    <subcellularLocation>
        <location evidence="1 8">Cell membrane</location>
        <topology evidence="1 8">Multi-pass membrane protein</topology>
    </subcellularLocation>
</comment>
<sequence>MIKPRKLIDRLTSGAVLGIPYIWLLLFFLVPFAIVFKISFAESVRAQPPVTPLIIWDSLEEIYSITLNFFSYIDLFEYDLYLDGYLNSLSIASTSAFICLIIGYPIAFVISKLPESTRNIALMLVILPSWTSFLIRIYAWLGLLKNNGLINNALMSLGIIDTPIHMLHTPFAVYLGIVYAYLPFMILPLYTNLVKHDHSLVEAASDLGASPIKTFFLVTLPLSLSGIVAGVMLVFIPAVGEFVIPELLGGPNTVMIGKLLWQEFFSARNWPGAAALAISMLMVLIIPIMIYQYVQAKEMEAKGNE</sequence>
<evidence type="ECO:0000256" key="7">
    <source>
        <dbReference type="ARBA" id="ARBA00023136"/>
    </source>
</evidence>
<evidence type="ECO:0000256" key="1">
    <source>
        <dbReference type="ARBA" id="ARBA00004651"/>
    </source>
</evidence>
<feature type="domain" description="ABC transmembrane type-1" evidence="9">
    <location>
        <begin position="85"/>
        <end position="291"/>
    </location>
</feature>
<evidence type="ECO:0000256" key="5">
    <source>
        <dbReference type="ARBA" id="ARBA00022692"/>
    </source>
</evidence>
<proteinExistence type="inferred from homology"/>
<dbReference type="SUPFAM" id="SSF161098">
    <property type="entry name" value="MetI-like"/>
    <property type="match status" value="1"/>
</dbReference>
<reference evidence="10 11" key="1">
    <citation type="submission" date="2018-11" db="EMBL/GenBank/DDBJ databases">
        <title>Genomic Encyclopedia of Type Strains, Phase IV (KMG-IV): sequencing the most valuable type-strain genomes for metagenomic binning, comparative biology and taxonomic classification.</title>
        <authorList>
            <person name="Goeker M."/>
        </authorList>
    </citation>
    <scope>NUCLEOTIDE SEQUENCE [LARGE SCALE GENOMIC DNA]</scope>
    <source>
        <strain evidence="10 11">DSM 100316</strain>
    </source>
</reference>
<accession>A0A3N2DK91</accession>
<dbReference type="EMBL" id="RKHR01000005">
    <property type="protein sequence ID" value="ROS00092.1"/>
    <property type="molecule type" value="Genomic_DNA"/>
</dbReference>
<dbReference type="InterPro" id="IPR035906">
    <property type="entry name" value="MetI-like_sf"/>
</dbReference>
<evidence type="ECO:0000256" key="6">
    <source>
        <dbReference type="ARBA" id="ARBA00022989"/>
    </source>
</evidence>
<dbReference type="RefSeq" id="WP_123713077.1">
    <property type="nucleotide sequence ID" value="NZ_RKHR01000005.1"/>
</dbReference>
<gene>
    <name evidence="10" type="ORF">EDC56_2728</name>
</gene>
<keyword evidence="5 8" id="KW-0812">Transmembrane</keyword>
<feature type="transmembrane region" description="Helical" evidence="8">
    <location>
        <begin position="273"/>
        <end position="294"/>
    </location>
</feature>
<feature type="transmembrane region" description="Helical" evidence="8">
    <location>
        <begin position="21"/>
        <end position="40"/>
    </location>
</feature>
<dbReference type="PROSITE" id="PS50928">
    <property type="entry name" value="ABC_TM1"/>
    <property type="match status" value="1"/>
</dbReference>
<comment type="caution">
    <text evidence="10">The sequence shown here is derived from an EMBL/GenBank/DDBJ whole genome shotgun (WGS) entry which is preliminary data.</text>
</comment>
<dbReference type="Pfam" id="PF00528">
    <property type="entry name" value="BPD_transp_1"/>
    <property type="match status" value="1"/>
</dbReference>
<dbReference type="Proteomes" id="UP000275394">
    <property type="component" value="Unassembled WGS sequence"/>
</dbReference>
<dbReference type="CDD" id="cd06261">
    <property type="entry name" value="TM_PBP2"/>
    <property type="match status" value="1"/>
</dbReference>
<feature type="transmembrane region" description="Helical" evidence="8">
    <location>
        <begin position="171"/>
        <end position="193"/>
    </location>
</feature>
<name>A0A3N2DK91_9GAMM</name>
<dbReference type="OrthoDB" id="9807047at2"/>
<evidence type="ECO:0000259" key="9">
    <source>
        <dbReference type="PROSITE" id="PS50928"/>
    </source>
</evidence>
<evidence type="ECO:0000256" key="2">
    <source>
        <dbReference type="ARBA" id="ARBA00007069"/>
    </source>
</evidence>
<feature type="transmembrane region" description="Helical" evidence="8">
    <location>
        <begin position="85"/>
        <end position="108"/>
    </location>
</feature>
<evidence type="ECO:0000256" key="8">
    <source>
        <dbReference type="RuleBase" id="RU363032"/>
    </source>
</evidence>
<keyword evidence="7 8" id="KW-0472">Membrane</keyword>
<dbReference type="GO" id="GO:0055085">
    <property type="term" value="P:transmembrane transport"/>
    <property type="evidence" value="ECO:0007669"/>
    <property type="project" value="InterPro"/>
</dbReference>
<evidence type="ECO:0000256" key="3">
    <source>
        <dbReference type="ARBA" id="ARBA00022448"/>
    </source>
</evidence>
<dbReference type="InterPro" id="IPR000515">
    <property type="entry name" value="MetI-like"/>
</dbReference>
<organism evidence="10 11">
    <name type="scientific">Sinobacterium caligoides</name>
    <dbReference type="NCBI Taxonomy" id="933926"/>
    <lineage>
        <taxon>Bacteria</taxon>
        <taxon>Pseudomonadati</taxon>
        <taxon>Pseudomonadota</taxon>
        <taxon>Gammaproteobacteria</taxon>
        <taxon>Cellvibrionales</taxon>
        <taxon>Spongiibacteraceae</taxon>
        <taxon>Sinobacterium</taxon>
    </lineage>
</organism>
<keyword evidence="4" id="KW-1003">Cell membrane</keyword>
<dbReference type="Gene3D" id="1.10.3720.10">
    <property type="entry name" value="MetI-like"/>
    <property type="match status" value="1"/>
</dbReference>
<keyword evidence="11" id="KW-1185">Reference proteome</keyword>
<feature type="transmembrane region" description="Helical" evidence="8">
    <location>
        <begin position="214"/>
        <end position="236"/>
    </location>
</feature>
<comment type="similarity">
    <text evidence="2">Belongs to the binding-protein-dependent transport system permease family. CysTW subfamily.</text>
</comment>
<evidence type="ECO:0000256" key="4">
    <source>
        <dbReference type="ARBA" id="ARBA00022475"/>
    </source>
</evidence>
<dbReference type="PANTHER" id="PTHR42929:SF3">
    <property type="entry name" value="PUTRESCINE TRANSPORT SYSTEM PERMEASE PROTEIN POTH"/>
    <property type="match status" value="1"/>
</dbReference>
<evidence type="ECO:0000313" key="11">
    <source>
        <dbReference type="Proteomes" id="UP000275394"/>
    </source>
</evidence>
<dbReference type="PANTHER" id="PTHR42929">
    <property type="entry name" value="INNER MEMBRANE ABC TRANSPORTER PERMEASE PROTEIN YDCU-RELATED-RELATED"/>
    <property type="match status" value="1"/>
</dbReference>
<protein>
    <submittedName>
        <fullName evidence="10">Putrescine transport system permease protein</fullName>
    </submittedName>
</protein>
<feature type="transmembrane region" description="Helical" evidence="8">
    <location>
        <begin position="120"/>
        <end position="141"/>
    </location>
</feature>
<evidence type="ECO:0000313" key="10">
    <source>
        <dbReference type="EMBL" id="ROS00092.1"/>
    </source>
</evidence>